<accession>A0AAW2GSN6</accession>
<dbReference type="Proteomes" id="UP001430953">
    <property type="component" value="Unassembled WGS sequence"/>
</dbReference>
<gene>
    <name evidence="1" type="ORF">PUN28_002147</name>
</gene>
<evidence type="ECO:0000313" key="2">
    <source>
        <dbReference type="Proteomes" id="UP001430953"/>
    </source>
</evidence>
<name>A0AAW2GSN6_9HYME</name>
<proteinExistence type="predicted"/>
<dbReference type="AlphaFoldDB" id="A0AAW2GSN6"/>
<protein>
    <submittedName>
        <fullName evidence="1">Uncharacterized protein</fullName>
    </submittedName>
</protein>
<keyword evidence="2" id="KW-1185">Reference proteome</keyword>
<reference evidence="1 2" key="1">
    <citation type="submission" date="2023-03" db="EMBL/GenBank/DDBJ databases">
        <title>High recombination rates correlate with genetic variation in Cardiocondyla obscurior ants.</title>
        <authorList>
            <person name="Errbii M."/>
        </authorList>
    </citation>
    <scope>NUCLEOTIDE SEQUENCE [LARGE SCALE GENOMIC DNA]</scope>
    <source>
        <strain evidence="1">Alpha-2009</strain>
        <tissue evidence="1">Whole body</tissue>
    </source>
</reference>
<organism evidence="1 2">
    <name type="scientific">Cardiocondyla obscurior</name>
    <dbReference type="NCBI Taxonomy" id="286306"/>
    <lineage>
        <taxon>Eukaryota</taxon>
        <taxon>Metazoa</taxon>
        <taxon>Ecdysozoa</taxon>
        <taxon>Arthropoda</taxon>
        <taxon>Hexapoda</taxon>
        <taxon>Insecta</taxon>
        <taxon>Pterygota</taxon>
        <taxon>Neoptera</taxon>
        <taxon>Endopterygota</taxon>
        <taxon>Hymenoptera</taxon>
        <taxon>Apocrita</taxon>
        <taxon>Aculeata</taxon>
        <taxon>Formicoidea</taxon>
        <taxon>Formicidae</taxon>
        <taxon>Myrmicinae</taxon>
        <taxon>Cardiocondyla</taxon>
    </lineage>
</organism>
<dbReference type="EMBL" id="JADYXP020000002">
    <property type="protein sequence ID" value="KAL0130312.1"/>
    <property type="molecule type" value="Genomic_DNA"/>
</dbReference>
<evidence type="ECO:0000313" key="1">
    <source>
        <dbReference type="EMBL" id="KAL0130312.1"/>
    </source>
</evidence>
<sequence length="108" mass="11829">MVTQEYDNLSNATFAISSEVANSSLLNSTKVTKTASSDSSNKRFFEHAYNSSSSSKCTDISAKRIAQSNSDNIPEFRNSSASKKIPLKYTNKDFPPYSLMVVSTTVVI</sequence>
<comment type="caution">
    <text evidence="1">The sequence shown here is derived from an EMBL/GenBank/DDBJ whole genome shotgun (WGS) entry which is preliminary data.</text>
</comment>